<dbReference type="SUPFAM" id="SSF46689">
    <property type="entry name" value="Homeodomain-like"/>
    <property type="match status" value="1"/>
</dbReference>
<gene>
    <name evidence="5" type="ORF">ACFQWG_01120</name>
</gene>
<evidence type="ECO:0000313" key="5">
    <source>
        <dbReference type="EMBL" id="MFC7579832.1"/>
    </source>
</evidence>
<name>A0ABW2SIH0_9ACTO</name>
<keyword evidence="1 2" id="KW-0238">DNA-binding</keyword>
<reference evidence="6" key="1">
    <citation type="journal article" date="2019" name="Int. J. Syst. Evol. Microbiol.">
        <title>The Global Catalogue of Microorganisms (GCM) 10K type strain sequencing project: providing services to taxonomists for standard genome sequencing and annotation.</title>
        <authorList>
            <consortium name="The Broad Institute Genomics Platform"/>
            <consortium name="The Broad Institute Genome Sequencing Center for Infectious Disease"/>
            <person name="Wu L."/>
            <person name="Ma J."/>
        </authorList>
    </citation>
    <scope>NUCLEOTIDE SEQUENCE [LARGE SCALE GENOMIC DNA]</scope>
    <source>
        <strain evidence="6">CCUG 56698</strain>
    </source>
</reference>
<dbReference type="PRINTS" id="PR00455">
    <property type="entry name" value="HTHTETR"/>
</dbReference>
<dbReference type="EMBL" id="JBHTEF010000001">
    <property type="protein sequence ID" value="MFC7579832.1"/>
    <property type="molecule type" value="Genomic_DNA"/>
</dbReference>
<protein>
    <submittedName>
        <fullName evidence="5">TetR/AcrR family transcriptional regulator</fullName>
    </submittedName>
</protein>
<feature type="region of interest" description="Disordered" evidence="3">
    <location>
        <begin position="212"/>
        <end position="268"/>
    </location>
</feature>
<evidence type="ECO:0000256" key="3">
    <source>
        <dbReference type="SAM" id="MobiDB-lite"/>
    </source>
</evidence>
<evidence type="ECO:0000256" key="1">
    <source>
        <dbReference type="ARBA" id="ARBA00023125"/>
    </source>
</evidence>
<accession>A0ABW2SIH0</accession>
<organism evidence="5 6">
    <name type="scientific">Schaalia naturae</name>
    <dbReference type="NCBI Taxonomy" id="635203"/>
    <lineage>
        <taxon>Bacteria</taxon>
        <taxon>Bacillati</taxon>
        <taxon>Actinomycetota</taxon>
        <taxon>Actinomycetes</taxon>
        <taxon>Actinomycetales</taxon>
        <taxon>Actinomycetaceae</taxon>
        <taxon>Schaalia</taxon>
    </lineage>
</organism>
<keyword evidence="6" id="KW-1185">Reference proteome</keyword>
<dbReference type="Gene3D" id="1.10.357.10">
    <property type="entry name" value="Tetracycline Repressor, domain 2"/>
    <property type="match status" value="1"/>
</dbReference>
<dbReference type="Proteomes" id="UP001596527">
    <property type="component" value="Unassembled WGS sequence"/>
</dbReference>
<dbReference type="PANTHER" id="PTHR30055">
    <property type="entry name" value="HTH-TYPE TRANSCRIPTIONAL REGULATOR RUTR"/>
    <property type="match status" value="1"/>
</dbReference>
<dbReference type="Pfam" id="PF00440">
    <property type="entry name" value="TetR_N"/>
    <property type="match status" value="1"/>
</dbReference>
<dbReference type="InterPro" id="IPR050109">
    <property type="entry name" value="HTH-type_TetR-like_transc_reg"/>
</dbReference>
<dbReference type="RefSeq" id="WP_380971353.1">
    <property type="nucleotide sequence ID" value="NZ_JBHTEF010000001.1"/>
</dbReference>
<feature type="domain" description="HTH tetR-type" evidence="4">
    <location>
        <begin position="22"/>
        <end position="82"/>
    </location>
</feature>
<evidence type="ECO:0000256" key="2">
    <source>
        <dbReference type="PROSITE-ProRule" id="PRU00335"/>
    </source>
</evidence>
<comment type="caution">
    <text evidence="5">The sequence shown here is derived from an EMBL/GenBank/DDBJ whole genome shotgun (WGS) entry which is preliminary data.</text>
</comment>
<evidence type="ECO:0000313" key="6">
    <source>
        <dbReference type="Proteomes" id="UP001596527"/>
    </source>
</evidence>
<evidence type="ECO:0000259" key="4">
    <source>
        <dbReference type="PROSITE" id="PS50977"/>
    </source>
</evidence>
<dbReference type="PROSITE" id="PS50977">
    <property type="entry name" value="HTH_TETR_2"/>
    <property type="match status" value="1"/>
</dbReference>
<dbReference type="PANTHER" id="PTHR30055:SF241">
    <property type="entry name" value="TRANSCRIPTIONAL REGULATORY PROTEIN"/>
    <property type="match status" value="1"/>
</dbReference>
<sequence>MATRTAAEDRAGDAGRPVRRRENTRARLLEAATAVFTEKGFASSRIDDIVAQAGFTRGAFYSNFSTMDELFLATVTDNLRRILDDVELACNARLRAGAGPEEVLVILDDLRPRGRVLYALTTELALYVMRNPDSERARSVSRTDFTRSLARIVEQGLERVGRRPLLAVRDIADFLIVMFMDSISAEEMGVTDPDPRERLHGIATLLMWTLSEPADPADPHPRGAPEPSPAHAPRPLRVLDCARLSPTGYSSSNGVKTVTSVNGGTPHD</sequence>
<dbReference type="InterPro" id="IPR009057">
    <property type="entry name" value="Homeodomain-like_sf"/>
</dbReference>
<dbReference type="InterPro" id="IPR001647">
    <property type="entry name" value="HTH_TetR"/>
</dbReference>
<feature type="DNA-binding region" description="H-T-H motif" evidence="2">
    <location>
        <begin position="45"/>
        <end position="64"/>
    </location>
</feature>
<feature type="compositionally biased region" description="Polar residues" evidence="3">
    <location>
        <begin position="247"/>
        <end position="268"/>
    </location>
</feature>
<proteinExistence type="predicted"/>